<evidence type="ECO:0000313" key="2">
    <source>
        <dbReference type="EMBL" id="CAG9120600.1"/>
    </source>
</evidence>
<feature type="compositionally biased region" description="Basic and acidic residues" evidence="1">
    <location>
        <begin position="91"/>
        <end position="111"/>
    </location>
</feature>
<feature type="compositionally biased region" description="Basic and acidic residues" evidence="1">
    <location>
        <begin position="168"/>
        <end position="205"/>
    </location>
</feature>
<proteinExistence type="predicted"/>
<evidence type="ECO:0000256" key="1">
    <source>
        <dbReference type="SAM" id="MobiDB-lite"/>
    </source>
</evidence>
<dbReference type="Proteomes" id="UP000653454">
    <property type="component" value="Unassembled WGS sequence"/>
</dbReference>
<dbReference type="EMBL" id="CAJHNJ030000024">
    <property type="protein sequence ID" value="CAG9120600.1"/>
    <property type="molecule type" value="Genomic_DNA"/>
</dbReference>
<feature type="region of interest" description="Disordered" evidence="1">
    <location>
        <begin position="622"/>
        <end position="672"/>
    </location>
</feature>
<feature type="compositionally biased region" description="Basic and acidic residues" evidence="1">
    <location>
        <begin position="335"/>
        <end position="349"/>
    </location>
</feature>
<feature type="region of interest" description="Disordered" evidence="1">
    <location>
        <begin position="91"/>
        <end position="120"/>
    </location>
</feature>
<name>A0A8S4EYV4_PLUXY</name>
<comment type="caution">
    <text evidence="2">The sequence shown here is derived from an EMBL/GenBank/DDBJ whole genome shotgun (WGS) entry which is preliminary data.</text>
</comment>
<feature type="region of interest" description="Disordered" evidence="1">
    <location>
        <begin position="139"/>
        <end position="266"/>
    </location>
</feature>
<feature type="compositionally biased region" description="Basic and acidic residues" evidence="1">
    <location>
        <begin position="139"/>
        <end position="160"/>
    </location>
</feature>
<dbReference type="AlphaFoldDB" id="A0A8S4EYV4"/>
<reference evidence="2" key="1">
    <citation type="submission" date="2020-11" db="EMBL/GenBank/DDBJ databases">
        <authorList>
            <person name="Whiteford S."/>
        </authorList>
    </citation>
    <scope>NUCLEOTIDE SEQUENCE</scope>
</reference>
<gene>
    <name evidence="2" type="ORF">PLXY2_LOCUS7159</name>
</gene>
<feature type="compositionally biased region" description="Basic and acidic residues" evidence="1">
    <location>
        <begin position="214"/>
        <end position="225"/>
    </location>
</feature>
<feature type="compositionally biased region" description="Basic and acidic residues" evidence="1">
    <location>
        <begin position="643"/>
        <end position="661"/>
    </location>
</feature>
<feature type="compositionally biased region" description="Low complexity" evidence="1">
    <location>
        <begin position="409"/>
        <end position="424"/>
    </location>
</feature>
<feature type="compositionally biased region" description="Polar residues" evidence="1">
    <location>
        <begin position="532"/>
        <end position="543"/>
    </location>
</feature>
<feature type="region of interest" description="Disordered" evidence="1">
    <location>
        <begin position="313"/>
        <end position="441"/>
    </location>
</feature>
<keyword evidence="3" id="KW-1185">Reference proteome</keyword>
<accession>A0A8S4EYV4</accession>
<sequence length="730" mass="80568">MPCCSSGDLCELDPTGSPSRSALLVEVEAEEVCTAAPLLAVTPRHQPQTPVYTYGAAEATWLCETSAAVTGTAVLQASGAVVVSGDREIKIEDKPSGKSKTRDQSKVDKNNSKRKIHRQTSIEDDAKFIRKTIEEIERASSRYKNDEVVECTERGPRVDDEVPSTSRASEERTRDRQPTETIKKQDSVEDSNKDESKRKDGDKTNGKKKSKSRARLEREQSKPSESDTEVDVDTVTVEIPRRRKKLRRPSERPRTPPASLHTDSEEEVFVLKLKAPDVREGSPEVIVKTTRKIFSPVVRSGESVPRAVIPVDVADLAEVKPSDHSTQNRSNGTKKKMDNKNNKKREEANASRSKSSGDLNEGEEQRKKTRPPLPLSPSSQRKPQPKETAPSIRIMIQKYNMKMSEEGHTSGSGSGASSPAWRSPAAERRRPQTCPSGNNPFLEREVQKSASACQLSPRDHAFVDKPLTPPPPACIDGVLKSHSANALHPELNKDKQEETKETEEAIRSRASTDTIVPDLTRNLPVFASFSDSQSTLKQSSETNHPFPLSRSETSHHFTTTTQSITNVRKTSISDMTVASFHPCDMYERSVSVAESTATVSSGDSEATARASERAARIRAARERFLASPAPMRREGTSSASDLRPGDRSSRVSEHSAPRGPEEASLSRSASTGMVNVEREAWERLAEGGRRRPRFSLARLAARLRRRDGGAVSRLCRQSLLVQLTTRTDNK</sequence>
<protein>
    <submittedName>
        <fullName evidence="2">(diamondback moth) hypothetical protein</fullName>
    </submittedName>
</protein>
<feature type="region of interest" description="Disordered" evidence="1">
    <location>
        <begin position="532"/>
        <end position="562"/>
    </location>
</feature>
<evidence type="ECO:0000313" key="3">
    <source>
        <dbReference type="Proteomes" id="UP000653454"/>
    </source>
</evidence>
<organism evidence="2 3">
    <name type="scientific">Plutella xylostella</name>
    <name type="common">Diamondback moth</name>
    <name type="synonym">Plutella maculipennis</name>
    <dbReference type="NCBI Taxonomy" id="51655"/>
    <lineage>
        <taxon>Eukaryota</taxon>
        <taxon>Metazoa</taxon>
        <taxon>Ecdysozoa</taxon>
        <taxon>Arthropoda</taxon>
        <taxon>Hexapoda</taxon>
        <taxon>Insecta</taxon>
        <taxon>Pterygota</taxon>
        <taxon>Neoptera</taxon>
        <taxon>Endopterygota</taxon>
        <taxon>Lepidoptera</taxon>
        <taxon>Glossata</taxon>
        <taxon>Ditrysia</taxon>
        <taxon>Yponomeutoidea</taxon>
        <taxon>Plutellidae</taxon>
        <taxon>Plutella</taxon>
    </lineage>
</organism>